<evidence type="ECO:0000313" key="4">
    <source>
        <dbReference type="Proteomes" id="UP000216409"/>
    </source>
</evidence>
<reference evidence="3 4" key="1">
    <citation type="journal article" date="2014" name="Front. Microbiol.">
        <title>Population and genomic analysis of the genus Halorubrum.</title>
        <authorList>
            <person name="Fullmer M.S."/>
            <person name="Soucy S.M."/>
            <person name="Swithers K.S."/>
            <person name="Makkay A.M."/>
            <person name="Wheeler R."/>
            <person name="Ventosa A."/>
            <person name="Gogarten J.P."/>
            <person name="Papke R.T."/>
        </authorList>
    </citation>
    <scope>NUCLEOTIDE SEQUENCE [LARGE SCALE GENOMIC DNA]</scope>
    <source>
        <strain evidence="3 4">LD3</strain>
    </source>
</reference>
<gene>
    <name evidence="3" type="ORF">DJ83_10440</name>
</gene>
<dbReference type="Proteomes" id="UP000216409">
    <property type="component" value="Unassembled WGS sequence"/>
</dbReference>
<sequence>MDVSESLKSLYTAPIEQADGTHQITVPEREIAAGTLAEGETYRIALISTDSDTDTTEPDPDHELDHTEHQLEYDGPPVTEGEHRDVEIKHLVDQGDGIAKVEHGYVVIVPNTNVGDCVTVEIQQVRENVAFAAVVDHTL</sequence>
<comment type="caution">
    <text evidence="3">The sequence shown here is derived from an EMBL/GenBank/DDBJ whole genome shotgun (WGS) entry which is preliminary data.</text>
</comment>
<dbReference type="InterPro" id="IPR012340">
    <property type="entry name" value="NA-bd_OB-fold"/>
</dbReference>
<accession>A0A256IUH5</accession>
<dbReference type="AlphaFoldDB" id="A0A256IUH5"/>
<dbReference type="RefSeq" id="WP_094580115.1">
    <property type="nucleotide sequence ID" value="NZ_NHOW01000123.1"/>
</dbReference>
<name>A0A256IUH5_HALEZ</name>
<evidence type="ECO:0000256" key="1">
    <source>
        <dbReference type="SAM" id="MobiDB-lite"/>
    </source>
</evidence>
<dbReference type="PROSITE" id="PS50926">
    <property type="entry name" value="TRAM"/>
    <property type="match status" value="1"/>
</dbReference>
<feature type="region of interest" description="Disordered" evidence="1">
    <location>
        <begin position="48"/>
        <end position="81"/>
    </location>
</feature>
<protein>
    <submittedName>
        <fullName evidence="3">Deoxyribonuclease</fullName>
    </submittedName>
</protein>
<dbReference type="Gene3D" id="2.40.50.140">
    <property type="entry name" value="Nucleic acid-binding proteins"/>
    <property type="match status" value="1"/>
</dbReference>
<feature type="compositionally biased region" description="Basic and acidic residues" evidence="1">
    <location>
        <begin position="59"/>
        <end position="72"/>
    </location>
</feature>
<dbReference type="Pfam" id="PF01938">
    <property type="entry name" value="TRAM"/>
    <property type="match status" value="1"/>
</dbReference>
<evidence type="ECO:0000259" key="2">
    <source>
        <dbReference type="PROSITE" id="PS50926"/>
    </source>
</evidence>
<proteinExistence type="predicted"/>
<evidence type="ECO:0000313" key="3">
    <source>
        <dbReference type="EMBL" id="OYR60113.1"/>
    </source>
</evidence>
<dbReference type="InterPro" id="IPR002792">
    <property type="entry name" value="TRAM_dom"/>
</dbReference>
<organism evidence="3 4">
    <name type="scientific">Halorubrum ezzemoulense</name>
    <name type="common">Halorubrum chaoviator</name>
    <dbReference type="NCBI Taxonomy" id="337243"/>
    <lineage>
        <taxon>Archaea</taxon>
        <taxon>Methanobacteriati</taxon>
        <taxon>Methanobacteriota</taxon>
        <taxon>Stenosarchaea group</taxon>
        <taxon>Halobacteria</taxon>
        <taxon>Halobacteriales</taxon>
        <taxon>Haloferacaceae</taxon>
        <taxon>Halorubrum</taxon>
    </lineage>
</organism>
<dbReference type="EMBL" id="NHOW01000123">
    <property type="protein sequence ID" value="OYR60113.1"/>
    <property type="molecule type" value="Genomic_DNA"/>
</dbReference>
<feature type="domain" description="TRAM" evidence="2">
    <location>
        <begin position="77"/>
        <end position="136"/>
    </location>
</feature>
<dbReference type="SUPFAM" id="SSF50249">
    <property type="entry name" value="Nucleic acid-binding proteins"/>
    <property type="match status" value="1"/>
</dbReference>